<proteinExistence type="predicted"/>
<feature type="domain" description="Radical SAM core" evidence="5">
    <location>
        <begin position="122"/>
        <end position="342"/>
    </location>
</feature>
<dbReference type="Pfam" id="PF13186">
    <property type="entry name" value="SPASM"/>
    <property type="match status" value="1"/>
</dbReference>
<protein>
    <submittedName>
        <fullName evidence="6">Radical SAM family protein</fullName>
    </submittedName>
</protein>
<evidence type="ECO:0000313" key="7">
    <source>
        <dbReference type="Proteomes" id="UP000265557"/>
    </source>
</evidence>
<dbReference type="GO" id="GO:0003824">
    <property type="term" value="F:catalytic activity"/>
    <property type="evidence" value="ECO:0007669"/>
    <property type="project" value="InterPro"/>
</dbReference>
<reference evidence="6 7" key="1">
    <citation type="submission" date="2016-09" db="EMBL/GenBank/DDBJ databases">
        <title>Complete Genome Sequence of Methanosarcina thermophila MT-1.</title>
        <authorList>
            <person name="Kouzuma A."/>
        </authorList>
    </citation>
    <scope>NUCLEOTIDE SEQUENCE [LARGE SCALE GENOMIC DNA]</scope>
    <source>
        <strain evidence="6 7">MT-1</strain>
    </source>
</reference>
<dbReference type="GO" id="GO:0046872">
    <property type="term" value="F:metal ion binding"/>
    <property type="evidence" value="ECO:0007669"/>
    <property type="project" value="UniProtKB-KW"/>
</dbReference>
<gene>
    <name evidence="6" type="ORF">MESMT1_0819</name>
</gene>
<evidence type="ECO:0000256" key="4">
    <source>
        <dbReference type="ARBA" id="ARBA00023014"/>
    </source>
</evidence>
<dbReference type="Gene3D" id="3.20.20.70">
    <property type="entry name" value="Aldolase class I"/>
    <property type="match status" value="1"/>
</dbReference>
<dbReference type="GO" id="GO:0006783">
    <property type="term" value="P:heme biosynthetic process"/>
    <property type="evidence" value="ECO:0007669"/>
    <property type="project" value="TreeGrafter"/>
</dbReference>
<evidence type="ECO:0000256" key="2">
    <source>
        <dbReference type="ARBA" id="ARBA00022723"/>
    </source>
</evidence>
<keyword evidence="4" id="KW-0411">Iron-sulfur</keyword>
<dbReference type="AlphaFoldDB" id="A0A3G9CUV2"/>
<dbReference type="InterPro" id="IPR050377">
    <property type="entry name" value="Radical_SAM_PqqE_MftC-like"/>
</dbReference>
<dbReference type="PANTHER" id="PTHR11228:SF7">
    <property type="entry name" value="PQQA PEPTIDE CYCLASE"/>
    <property type="match status" value="1"/>
</dbReference>
<dbReference type="CDD" id="cd01335">
    <property type="entry name" value="Radical_SAM"/>
    <property type="match status" value="1"/>
</dbReference>
<dbReference type="Proteomes" id="UP000265557">
    <property type="component" value="Chromosome"/>
</dbReference>
<evidence type="ECO:0000256" key="3">
    <source>
        <dbReference type="ARBA" id="ARBA00023004"/>
    </source>
</evidence>
<dbReference type="PANTHER" id="PTHR11228">
    <property type="entry name" value="RADICAL SAM DOMAIN PROTEIN"/>
    <property type="match status" value="1"/>
</dbReference>
<dbReference type="GO" id="GO:0051536">
    <property type="term" value="F:iron-sulfur cluster binding"/>
    <property type="evidence" value="ECO:0007669"/>
    <property type="project" value="UniProtKB-KW"/>
</dbReference>
<evidence type="ECO:0000313" key="6">
    <source>
        <dbReference type="EMBL" id="BAW28749.1"/>
    </source>
</evidence>
<dbReference type="CDD" id="cd21109">
    <property type="entry name" value="SPASM"/>
    <property type="match status" value="1"/>
</dbReference>
<dbReference type="InterPro" id="IPR013785">
    <property type="entry name" value="Aldolase_TIM"/>
</dbReference>
<keyword evidence="2" id="KW-0479">Metal-binding</keyword>
<organism evidence="6 7">
    <name type="scientific">Methanosarcina thermophila</name>
    <dbReference type="NCBI Taxonomy" id="2210"/>
    <lineage>
        <taxon>Archaea</taxon>
        <taxon>Methanobacteriati</taxon>
        <taxon>Methanobacteriota</taxon>
        <taxon>Stenosarchaea group</taxon>
        <taxon>Methanomicrobia</taxon>
        <taxon>Methanosarcinales</taxon>
        <taxon>Methanosarcinaceae</taxon>
        <taxon>Methanosarcina</taxon>
    </lineage>
</organism>
<accession>A0A3G9CUV2</accession>
<name>A0A3G9CUV2_METTE</name>
<dbReference type="InterPro" id="IPR058240">
    <property type="entry name" value="rSAM_sf"/>
</dbReference>
<sequence length="480" mass="54623">MLKDDNYLKLKPEWVLRNDGNKVILYLTSTKNIEYQILDPVTATVISLINGRRCVGDLTKTIGFLFDISTDSSRSLLENIVNVLNDKLEKIDVLDVPDTTAVEYNPLDFLVSPEEFVCQHRLARPLTLMLYFSGWCQTNCIYCYADLTNMRKLNHMSLGQWMEIMEQARDLGIRMLQLTGGDPMSRPDSAEFLAKLTEMGFIFLASTKCYVSLDDANRLAEAGWNNPVNGVNREFQVSIDSPDPETADRLMRCKGYLSRATETLQNLMDAGIEPKVKAVLTPINYHQAYDHVETFSELGIRNFQFTSYARSHYRHDDHLFLTDEMKLKASDLLKAAKESWPDLIIEGDAVKYTPPSPESQKERRKKWESRAGCSAGRTTLGIAPDGSAVLCEQMPLDAKYFFGDLKRQSIMEVWNSPELLRFICPPRENFVGTPCQLCTDFNNCIHDKGYCFRDALFAYGRIHHPPPDCPQTPVGAYRLT</sequence>
<evidence type="ECO:0000256" key="1">
    <source>
        <dbReference type="ARBA" id="ARBA00022691"/>
    </source>
</evidence>
<keyword evidence="1" id="KW-0949">S-adenosyl-L-methionine</keyword>
<dbReference type="SFLD" id="SFLDG01067">
    <property type="entry name" value="SPASM/twitch_domain_containing"/>
    <property type="match status" value="1"/>
</dbReference>
<dbReference type="Pfam" id="PF04055">
    <property type="entry name" value="Radical_SAM"/>
    <property type="match status" value="1"/>
</dbReference>
<dbReference type="PROSITE" id="PS51918">
    <property type="entry name" value="RADICAL_SAM"/>
    <property type="match status" value="1"/>
</dbReference>
<evidence type="ECO:0000259" key="5">
    <source>
        <dbReference type="PROSITE" id="PS51918"/>
    </source>
</evidence>
<keyword evidence="3" id="KW-0408">Iron</keyword>
<dbReference type="InterPro" id="IPR023885">
    <property type="entry name" value="4Fe4S-binding_SPASM_dom"/>
</dbReference>
<dbReference type="SUPFAM" id="SSF102114">
    <property type="entry name" value="Radical SAM enzymes"/>
    <property type="match status" value="1"/>
</dbReference>
<dbReference type="InterPro" id="IPR007197">
    <property type="entry name" value="rSAM"/>
</dbReference>
<dbReference type="SFLD" id="SFLDS00029">
    <property type="entry name" value="Radical_SAM"/>
    <property type="match status" value="1"/>
</dbReference>
<dbReference type="EMBL" id="AP017646">
    <property type="protein sequence ID" value="BAW28749.1"/>
    <property type="molecule type" value="Genomic_DNA"/>
</dbReference>